<dbReference type="Proteomes" id="UP001302812">
    <property type="component" value="Unassembled WGS sequence"/>
</dbReference>
<keyword evidence="1" id="KW-0539">Nucleus</keyword>
<dbReference type="Pfam" id="PF04082">
    <property type="entry name" value="Fungal_trans"/>
    <property type="match status" value="1"/>
</dbReference>
<dbReference type="GO" id="GO:0008270">
    <property type="term" value="F:zinc ion binding"/>
    <property type="evidence" value="ECO:0007669"/>
    <property type="project" value="InterPro"/>
</dbReference>
<dbReference type="InterPro" id="IPR050987">
    <property type="entry name" value="AtrR-like"/>
</dbReference>
<name>A0AAN6T9Y1_9PEZI</name>
<dbReference type="GeneID" id="89933446"/>
<dbReference type="GO" id="GO:0003700">
    <property type="term" value="F:DNA-binding transcription factor activity"/>
    <property type="evidence" value="ECO:0007669"/>
    <property type="project" value="InterPro"/>
</dbReference>
<gene>
    <name evidence="4" type="ORF">N656DRAFT_347688</name>
</gene>
<evidence type="ECO:0000256" key="2">
    <source>
        <dbReference type="SAM" id="MobiDB-lite"/>
    </source>
</evidence>
<dbReference type="GO" id="GO:0006351">
    <property type="term" value="P:DNA-templated transcription"/>
    <property type="evidence" value="ECO:0007669"/>
    <property type="project" value="InterPro"/>
</dbReference>
<dbReference type="EMBL" id="MU853357">
    <property type="protein sequence ID" value="KAK4109272.1"/>
    <property type="molecule type" value="Genomic_DNA"/>
</dbReference>
<evidence type="ECO:0000313" key="4">
    <source>
        <dbReference type="EMBL" id="KAK4109272.1"/>
    </source>
</evidence>
<sequence length="652" mass="71059">MWLDAEDDLQQGFTKCTGTSIPLPPRQLLDSVLDRFFSRAEHATDIFVRPIFEQAVERVYANLSADSEAWAACFTSIILLVIGEDHGVNKRDPFTHGLIMAARTAAHQSTIFLTLRVVNVQALALLSLLVQQTHSETLGDALFSQACTLAKTMGLQHAGRGSTLSSLSAEEVEERQKIFHSLYVRDRCGALLRGSSPWLTRFTLGLSPSQECDAEDATRRSQSESRSGVNKRNKAAWIELATLQGEMHHLIFSPQSPLVSAAECRVLLARIAQGLKLWSEKHSVPPKTLPSTQDDVSLSLAFLGTRIRAIEAQKTGEENGPDCAQVLDDARLSCLLLLAACDGLQNEKFVERTRMLLGSDAARDVVASSTPTNATLPSPPALTSNPPAEAKSTQQPPRIGIHRLALSFPAISLFVLARHILQLRDGSVRQPPTEGKGGGQEESQNQVCEDRLLLEALWACFRDNPALQNNGPDNYTTRLGRIIERLVYIVCLADKHIDYDPEGELAGSQPDINTLDTISSPSFPLWGDSKHTSLDLSFPTMGYGGWLGAPLVGSNNPVSSLGHQWTVPGSSGYLGPGCAPTVSLPATMPAASPFVVPDMERAGTYPANAWEQQMQLTTVATQQQMQHEAQADSEGKRRRKRPRHDPGTDTES</sequence>
<feature type="domain" description="Xylanolytic transcriptional activator regulatory" evidence="3">
    <location>
        <begin position="100"/>
        <end position="255"/>
    </location>
</feature>
<dbReference type="AlphaFoldDB" id="A0AAN6T9Y1"/>
<dbReference type="PANTHER" id="PTHR46910">
    <property type="entry name" value="TRANSCRIPTION FACTOR PDR1"/>
    <property type="match status" value="1"/>
</dbReference>
<reference evidence="4" key="1">
    <citation type="journal article" date="2023" name="Mol. Phylogenet. Evol.">
        <title>Genome-scale phylogeny and comparative genomics of the fungal order Sordariales.</title>
        <authorList>
            <person name="Hensen N."/>
            <person name="Bonometti L."/>
            <person name="Westerberg I."/>
            <person name="Brannstrom I.O."/>
            <person name="Guillou S."/>
            <person name="Cros-Aarteil S."/>
            <person name="Calhoun S."/>
            <person name="Haridas S."/>
            <person name="Kuo A."/>
            <person name="Mondo S."/>
            <person name="Pangilinan J."/>
            <person name="Riley R."/>
            <person name="LaButti K."/>
            <person name="Andreopoulos B."/>
            <person name="Lipzen A."/>
            <person name="Chen C."/>
            <person name="Yan M."/>
            <person name="Daum C."/>
            <person name="Ng V."/>
            <person name="Clum A."/>
            <person name="Steindorff A."/>
            <person name="Ohm R.A."/>
            <person name="Martin F."/>
            <person name="Silar P."/>
            <person name="Natvig D.O."/>
            <person name="Lalanne C."/>
            <person name="Gautier V."/>
            <person name="Ament-Velasquez S.L."/>
            <person name="Kruys A."/>
            <person name="Hutchinson M.I."/>
            <person name="Powell A.J."/>
            <person name="Barry K."/>
            <person name="Miller A.N."/>
            <person name="Grigoriev I.V."/>
            <person name="Debuchy R."/>
            <person name="Gladieux P."/>
            <person name="Hiltunen Thoren M."/>
            <person name="Johannesson H."/>
        </authorList>
    </citation>
    <scope>NUCLEOTIDE SEQUENCE</scope>
    <source>
        <strain evidence="4">CBS 508.74</strain>
    </source>
</reference>
<dbReference type="InterPro" id="IPR007219">
    <property type="entry name" value="XnlR_reg_dom"/>
</dbReference>
<evidence type="ECO:0000259" key="3">
    <source>
        <dbReference type="Pfam" id="PF04082"/>
    </source>
</evidence>
<dbReference type="GO" id="GO:0003677">
    <property type="term" value="F:DNA binding"/>
    <property type="evidence" value="ECO:0007669"/>
    <property type="project" value="InterPro"/>
</dbReference>
<feature type="region of interest" description="Disordered" evidence="2">
    <location>
        <begin position="619"/>
        <end position="652"/>
    </location>
</feature>
<organism evidence="4 5">
    <name type="scientific">Canariomyces notabilis</name>
    <dbReference type="NCBI Taxonomy" id="2074819"/>
    <lineage>
        <taxon>Eukaryota</taxon>
        <taxon>Fungi</taxon>
        <taxon>Dikarya</taxon>
        <taxon>Ascomycota</taxon>
        <taxon>Pezizomycotina</taxon>
        <taxon>Sordariomycetes</taxon>
        <taxon>Sordariomycetidae</taxon>
        <taxon>Sordariales</taxon>
        <taxon>Chaetomiaceae</taxon>
        <taxon>Canariomyces</taxon>
    </lineage>
</organism>
<proteinExistence type="predicted"/>
<protein>
    <recommendedName>
        <fullName evidence="3">Xylanolytic transcriptional activator regulatory domain-containing protein</fullName>
    </recommendedName>
</protein>
<dbReference type="CDD" id="cd12148">
    <property type="entry name" value="fungal_TF_MHR"/>
    <property type="match status" value="1"/>
</dbReference>
<keyword evidence="5" id="KW-1185">Reference proteome</keyword>
<feature type="region of interest" description="Disordered" evidence="2">
    <location>
        <begin position="368"/>
        <end position="395"/>
    </location>
</feature>
<accession>A0AAN6T9Y1</accession>
<comment type="caution">
    <text evidence="4">The sequence shown here is derived from an EMBL/GenBank/DDBJ whole genome shotgun (WGS) entry which is preliminary data.</text>
</comment>
<reference evidence="4" key="2">
    <citation type="submission" date="2023-05" db="EMBL/GenBank/DDBJ databases">
        <authorList>
            <consortium name="Lawrence Berkeley National Laboratory"/>
            <person name="Steindorff A."/>
            <person name="Hensen N."/>
            <person name="Bonometti L."/>
            <person name="Westerberg I."/>
            <person name="Brannstrom I.O."/>
            <person name="Guillou S."/>
            <person name="Cros-Aarteil S."/>
            <person name="Calhoun S."/>
            <person name="Haridas S."/>
            <person name="Kuo A."/>
            <person name="Mondo S."/>
            <person name="Pangilinan J."/>
            <person name="Riley R."/>
            <person name="Labutti K."/>
            <person name="Andreopoulos B."/>
            <person name="Lipzen A."/>
            <person name="Chen C."/>
            <person name="Yanf M."/>
            <person name="Daum C."/>
            <person name="Ng V."/>
            <person name="Clum A."/>
            <person name="Ohm R."/>
            <person name="Martin F."/>
            <person name="Silar P."/>
            <person name="Natvig D."/>
            <person name="Lalanne C."/>
            <person name="Gautier V."/>
            <person name="Ament-Velasquez S.L."/>
            <person name="Kruys A."/>
            <person name="Hutchinson M.I."/>
            <person name="Powell A.J."/>
            <person name="Barry K."/>
            <person name="Miller A.N."/>
            <person name="Grigoriev I.V."/>
            <person name="Debuchy R."/>
            <person name="Gladieux P."/>
            <person name="Thoren M.H."/>
            <person name="Johannesson H."/>
        </authorList>
    </citation>
    <scope>NUCLEOTIDE SEQUENCE</scope>
    <source>
        <strain evidence="4">CBS 508.74</strain>
    </source>
</reference>
<dbReference type="RefSeq" id="XP_064666842.1">
    <property type="nucleotide sequence ID" value="XM_064809323.1"/>
</dbReference>
<evidence type="ECO:0000256" key="1">
    <source>
        <dbReference type="ARBA" id="ARBA00023242"/>
    </source>
</evidence>
<evidence type="ECO:0000313" key="5">
    <source>
        <dbReference type="Proteomes" id="UP001302812"/>
    </source>
</evidence>
<dbReference type="PANTHER" id="PTHR46910:SF25">
    <property type="entry name" value="ABC-TRANSPORTER-REGULATING TRANSCRIPTION FACTOR"/>
    <property type="match status" value="1"/>
</dbReference>